<comment type="caution">
    <text evidence="8">The sequence shown here is derived from an EMBL/GenBank/DDBJ whole genome shotgun (WGS) entry which is preliminary data.</text>
</comment>
<accession>A0AAW1KJ44</accession>
<organism evidence="8 9">
    <name type="scientific">Popillia japonica</name>
    <name type="common">Japanese beetle</name>
    <dbReference type="NCBI Taxonomy" id="7064"/>
    <lineage>
        <taxon>Eukaryota</taxon>
        <taxon>Metazoa</taxon>
        <taxon>Ecdysozoa</taxon>
        <taxon>Arthropoda</taxon>
        <taxon>Hexapoda</taxon>
        <taxon>Insecta</taxon>
        <taxon>Pterygota</taxon>
        <taxon>Neoptera</taxon>
        <taxon>Endopterygota</taxon>
        <taxon>Coleoptera</taxon>
        <taxon>Polyphaga</taxon>
        <taxon>Scarabaeiformia</taxon>
        <taxon>Scarabaeidae</taxon>
        <taxon>Rutelinae</taxon>
        <taxon>Popillia</taxon>
    </lineage>
</organism>
<dbReference type="AlphaFoldDB" id="A0AAW1KJ44"/>
<evidence type="ECO:0000256" key="3">
    <source>
        <dbReference type="ARBA" id="ARBA00022737"/>
    </source>
</evidence>
<evidence type="ECO:0000313" key="9">
    <source>
        <dbReference type="Proteomes" id="UP001458880"/>
    </source>
</evidence>
<protein>
    <submittedName>
        <fullName evidence="8">Chitin binding Peritrophin-A domain</fullName>
    </submittedName>
</protein>
<evidence type="ECO:0000256" key="2">
    <source>
        <dbReference type="ARBA" id="ARBA00022729"/>
    </source>
</evidence>
<keyword evidence="5" id="KW-0325">Glycoprotein</keyword>
<dbReference type="InterPro" id="IPR051940">
    <property type="entry name" value="Chitin_bind-dev_reg"/>
</dbReference>
<feature type="domain" description="Chitin-binding type-2" evidence="7">
    <location>
        <begin position="23"/>
        <end position="81"/>
    </location>
</feature>
<evidence type="ECO:0000256" key="5">
    <source>
        <dbReference type="ARBA" id="ARBA00023180"/>
    </source>
</evidence>
<keyword evidence="3" id="KW-0677">Repeat</keyword>
<dbReference type="InterPro" id="IPR002557">
    <property type="entry name" value="Chitin-bd_dom"/>
</dbReference>
<evidence type="ECO:0000256" key="6">
    <source>
        <dbReference type="SAM" id="SignalP"/>
    </source>
</evidence>
<dbReference type="PANTHER" id="PTHR23301:SF0">
    <property type="entry name" value="CHITIN-BINDING TYPE-2 DOMAIN-CONTAINING PROTEIN-RELATED"/>
    <property type="match status" value="1"/>
</dbReference>
<dbReference type="SMART" id="SM00494">
    <property type="entry name" value="ChtBD2"/>
    <property type="match status" value="1"/>
</dbReference>
<dbReference type="PANTHER" id="PTHR23301">
    <property type="entry name" value="CHITIN BINDING PERITROPHIN-A"/>
    <property type="match status" value="1"/>
</dbReference>
<gene>
    <name evidence="8" type="ORF">QE152_g23226</name>
</gene>
<evidence type="ECO:0000256" key="4">
    <source>
        <dbReference type="ARBA" id="ARBA00023157"/>
    </source>
</evidence>
<dbReference type="EMBL" id="JASPKY010000229">
    <property type="protein sequence ID" value="KAK9718351.1"/>
    <property type="molecule type" value="Genomic_DNA"/>
</dbReference>
<proteinExistence type="predicted"/>
<dbReference type="PROSITE" id="PS50940">
    <property type="entry name" value="CHIT_BIND_II"/>
    <property type="match status" value="1"/>
</dbReference>
<name>A0AAW1KJ44_POPJA</name>
<keyword evidence="4" id="KW-1015">Disulfide bond</keyword>
<dbReference type="Pfam" id="PF01607">
    <property type="entry name" value="CBM_14"/>
    <property type="match status" value="1"/>
</dbReference>
<feature type="signal peptide" evidence="6">
    <location>
        <begin position="1"/>
        <end position="20"/>
    </location>
</feature>
<evidence type="ECO:0000259" key="7">
    <source>
        <dbReference type="PROSITE" id="PS50940"/>
    </source>
</evidence>
<dbReference type="Gene3D" id="2.170.140.10">
    <property type="entry name" value="Chitin binding domain"/>
    <property type="match status" value="1"/>
</dbReference>
<evidence type="ECO:0000313" key="8">
    <source>
        <dbReference type="EMBL" id="KAK9718351.1"/>
    </source>
</evidence>
<dbReference type="GO" id="GO:0008061">
    <property type="term" value="F:chitin binding"/>
    <property type="evidence" value="ECO:0007669"/>
    <property type="project" value="UniProtKB-KW"/>
</dbReference>
<keyword evidence="9" id="KW-1185">Reference proteome</keyword>
<keyword evidence="2 6" id="KW-0732">Signal</keyword>
<reference evidence="8 9" key="1">
    <citation type="journal article" date="2024" name="BMC Genomics">
        <title>De novo assembly and annotation of Popillia japonica's genome with initial clues to its potential as an invasive pest.</title>
        <authorList>
            <person name="Cucini C."/>
            <person name="Boschi S."/>
            <person name="Funari R."/>
            <person name="Cardaioli E."/>
            <person name="Iannotti N."/>
            <person name="Marturano G."/>
            <person name="Paoli F."/>
            <person name="Bruttini M."/>
            <person name="Carapelli A."/>
            <person name="Frati F."/>
            <person name="Nardi F."/>
        </authorList>
    </citation>
    <scope>NUCLEOTIDE SEQUENCE [LARGE SCALE GENOMIC DNA]</scope>
    <source>
        <strain evidence="8">DMR45628</strain>
    </source>
</reference>
<sequence length="81" mass="8707">MKAIFYVCCAILLALPLVKSDPVGECPAENGEYDVLLPDSSDCAIFYKCNEGEAVVQDCPDGLAFNPELTVCDYPANVDCP</sequence>
<evidence type="ECO:0000256" key="1">
    <source>
        <dbReference type="ARBA" id="ARBA00022669"/>
    </source>
</evidence>
<keyword evidence="1" id="KW-0147">Chitin-binding</keyword>
<dbReference type="GO" id="GO:0005576">
    <property type="term" value="C:extracellular region"/>
    <property type="evidence" value="ECO:0007669"/>
    <property type="project" value="InterPro"/>
</dbReference>
<dbReference type="InterPro" id="IPR036508">
    <property type="entry name" value="Chitin-bd_dom_sf"/>
</dbReference>
<feature type="chain" id="PRO_5043732674" evidence="6">
    <location>
        <begin position="21"/>
        <end position="81"/>
    </location>
</feature>
<dbReference type="SUPFAM" id="SSF57625">
    <property type="entry name" value="Invertebrate chitin-binding proteins"/>
    <property type="match status" value="1"/>
</dbReference>
<dbReference type="Proteomes" id="UP001458880">
    <property type="component" value="Unassembled WGS sequence"/>
</dbReference>